<gene>
    <name evidence="8" type="ORF">RR48_10386</name>
</gene>
<feature type="region of interest" description="Disordered" evidence="6">
    <location>
        <begin position="150"/>
        <end position="179"/>
    </location>
</feature>
<sequence length="953" mass="106929">DEVLAINDKVVVRAEDLLSWVSEGSGWRWGLRAVWRGACAPPADPSVTAPLHHTKLDFSDVEREKSAISIDEDSPGVMVFSYPRYCRYRALLARLDGIQADWLRDSLVAALGGYAAPTKNTRILYCKETFEYPELEGHEFVCNHLAPRLKGRPRGRRRRARSRSASRSDSDDPDAVMPREHPLKSQLLTNFCTINMGAKRKSVYIKDKILLIRLLEAGERRPDVGKRFGFSRSTVATIWKNRVKLLKAENDGKTKTLKTPLYGVLDRAMLSWYSKQHKVSSAIIKDKAKEIAKDKGLTNFKASEGWLRKFKQRYQIKRKIKGDKSVNKKVISLQPTPRRLSLRNGGLERRSDEESEGQGEGQSQEDKEFLQELSKFHKERNEDFNTMKHLCLRSLYKGVSMRGGYEAVCRARLWRALSPDQPARARRHYERFLLPFENHERKNGSKFQKINGHNEPKDTIEVKDSPLREIDSIKDREEREQRLRTPSPKKDKVLLDNETGEVVKTEDLNVTSKPAEELNREFLDSLKEELPKEDKSCMKISVKPVEKLRDTEENRDAMYLNELTQKFSLASADAVLLQQLAADRKMLNGHPPNPPTQQPPTSSPQHVQPQTTHTTQPDQRSGRPLGRSSLRAVRVKPTRPPPPPPTTPSVPPLGADSASSPQPALNNFGIHHPHTPPAATTTVNNNTTATATTVTTVTTASNSDDEIVEVPYKPKTPEIIDLDEYPESPQEIKKKKLDILKERGLEVTAVPPAPPTAPPAPPAWPLAPHLPPLAPLVLNPAMQHQIMTQAQLFHMYNILPPHLPNGVQPPKVIQGTGIFGSSGPEKTVYGNPKDPFMPPPHVLHGVPVRPQRAIQSPPPPHHVLDLTCKLTPQTPHKPAVEIVRVPTSPPKPPTPQNLSKNYTLIDGKAVVGSNLEITLCLRIKKKRLLLDNKVWKDGDSLISIVLATNKSGY</sequence>
<reference evidence="8 9" key="1">
    <citation type="journal article" date="2015" name="Nat. Commun.">
        <title>Outbred genome sequencing and CRISPR/Cas9 gene editing in butterflies.</title>
        <authorList>
            <person name="Li X."/>
            <person name="Fan D."/>
            <person name="Zhang W."/>
            <person name="Liu G."/>
            <person name="Zhang L."/>
            <person name="Zhao L."/>
            <person name="Fang X."/>
            <person name="Chen L."/>
            <person name="Dong Y."/>
            <person name="Chen Y."/>
            <person name="Ding Y."/>
            <person name="Zhao R."/>
            <person name="Feng M."/>
            <person name="Zhu Y."/>
            <person name="Feng Y."/>
            <person name="Jiang X."/>
            <person name="Zhu D."/>
            <person name="Xiang H."/>
            <person name="Feng X."/>
            <person name="Li S."/>
            <person name="Wang J."/>
            <person name="Zhang G."/>
            <person name="Kronforst M.R."/>
            <person name="Wang W."/>
        </authorList>
    </citation>
    <scope>NUCLEOTIDE SEQUENCE [LARGE SCALE GENOMIC DNA]</scope>
    <source>
        <strain evidence="8">Ya'a_city_454_Pm</strain>
        <tissue evidence="8">Whole body</tissue>
    </source>
</reference>
<dbReference type="Pfam" id="PF03221">
    <property type="entry name" value="HTH_Tnp_Tc5"/>
    <property type="match status" value="1"/>
</dbReference>
<feature type="compositionally biased region" description="Basic residues" evidence="6">
    <location>
        <begin position="150"/>
        <end position="164"/>
    </location>
</feature>
<dbReference type="SMART" id="SM00674">
    <property type="entry name" value="CENPB"/>
    <property type="match status" value="1"/>
</dbReference>
<dbReference type="GO" id="GO:0000976">
    <property type="term" value="F:transcription cis-regulatory region binding"/>
    <property type="evidence" value="ECO:0007669"/>
    <property type="project" value="TreeGrafter"/>
</dbReference>
<dbReference type="PROSITE" id="PS51253">
    <property type="entry name" value="HTH_CENPB"/>
    <property type="match status" value="1"/>
</dbReference>
<dbReference type="InterPro" id="IPR051232">
    <property type="entry name" value="ARID/SWI1_ChromRemod"/>
</dbReference>
<feature type="compositionally biased region" description="Low complexity" evidence="6">
    <location>
        <begin position="603"/>
        <end position="632"/>
    </location>
</feature>
<feature type="region of interest" description="Disordered" evidence="6">
    <location>
        <begin position="443"/>
        <end position="492"/>
    </location>
</feature>
<feature type="region of interest" description="Disordered" evidence="6">
    <location>
        <begin position="585"/>
        <end position="685"/>
    </location>
</feature>
<evidence type="ECO:0000256" key="6">
    <source>
        <dbReference type="SAM" id="MobiDB-lite"/>
    </source>
</evidence>
<dbReference type="STRING" id="76193.A0A194RA70"/>
<evidence type="ECO:0000256" key="2">
    <source>
        <dbReference type="ARBA" id="ARBA00023015"/>
    </source>
</evidence>
<keyword evidence="2" id="KW-0805">Transcription regulation</keyword>
<dbReference type="InterPro" id="IPR001606">
    <property type="entry name" value="ARID_dom"/>
</dbReference>
<dbReference type="PANTHER" id="PTHR13964:SF44">
    <property type="entry name" value="ARID DOMAIN-CONTAINING PROTEIN"/>
    <property type="match status" value="1"/>
</dbReference>
<evidence type="ECO:0000256" key="4">
    <source>
        <dbReference type="ARBA" id="ARBA00023163"/>
    </source>
</evidence>
<dbReference type="InParanoid" id="A0A194RA70"/>
<comment type="subcellular location">
    <subcellularLocation>
        <location evidence="1">Nucleus</location>
    </subcellularLocation>
</comment>
<dbReference type="Gene3D" id="1.10.10.60">
    <property type="entry name" value="Homeodomain-like"/>
    <property type="match status" value="2"/>
</dbReference>
<dbReference type="InterPro" id="IPR007889">
    <property type="entry name" value="HTH_Psq"/>
</dbReference>
<protein>
    <submittedName>
        <fullName evidence="8">AT-rich interactive domain-containing protein 5B</fullName>
    </submittedName>
</protein>
<keyword evidence="9" id="KW-1185">Reference proteome</keyword>
<evidence type="ECO:0000256" key="3">
    <source>
        <dbReference type="ARBA" id="ARBA00023125"/>
    </source>
</evidence>
<evidence type="ECO:0000313" key="8">
    <source>
        <dbReference type="EMBL" id="KPJ12756.1"/>
    </source>
</evidence>
<evidence type="ECO:0000256" key="1">
    <source>
        <dbReference type="ARBA" id="ARBA00004123"/>
    </source>
</evidence>
<dbReference type="Pfam" id="PF01388">
    <property type="entry name" value="ARID"/>
    <property type="match status" value="1"/>
</dbReference>
<keyword evidence="4" id="KW-0804">Transcription</keyword>
<dbReference type="EMBL" id="KQ460685">
    <property type="protein sequence ID" value="KPJ12756.1"/>
    <property type="molecule type" value="Genomic_DNA"/>
</dbReference>
<dbReference type="PANTHER" id="PTHR13964">
    <property type="entry name" value="RBP-RELATED"/>
    <property type="match status" value="1"/>
</dbReference>
<dbReference type="InterPro" id="IPR009057">
    <property type="entry name" value="Homeodomain-like_sf"/>
</dbReference>
<dbReference type="Pfam" id="PF04218">
    <property type="entry name" value="CENP-B_N"/>
    <property type="match status" value="1"/>
</dbReference>
<dbReference type="AlphaFoldDB" id="A0A194RA70"/>
<keyword evidence="3" id="KW-0238">DNA-binding</keyword>
<dbReference type="InterPro" id="IPR036431">
    <property type="entry name" value="ARID_dom_sf"/>
</dbReference>
<name>A0A194RA70_PAPMA</name>
<dbReference type="SUPFAM" id="SSF46774">
    <property type="entry name" value="ARID-like"/>
    <property type="match status" value="1"/>
</dbReference>
<proteinExistence type="predicted"/>
<feature type="non-terminal residue" evidence="8">
    <location>
        <position position="1"/>
    </location>
</feature>
<dbReference type="Proteomes" id="UP000053240">
    <property type="component" value="Unassembled WGS sequence"/>
</dbReference>
<feature type="region of interest" description="Disordered" evidence="6">
    <location>
        <begin position="333"/>
        <end position="367"/>
    </location>
</feature>
<dbReference type="SMART" id="SM00501">
    <property type="entry name" value="BRIGHT"/>
    <property type="match status" value="1"/>
</dbReference>
<evidence type="ECO:0000256" key="5">
    <source>
        <dbReference type="ARBA" id="ARBA00023242"/>
    </source>
</evidence>
<feature type="compositionally biased region" description="Pro residues" evidence="6">
    <location>
        <begin position="638"/>
        <end position="651"/>
    </location>
</feature>
<dbReference type="GO" id="GO:0006357">
    <property type="term" value="P:regulation of transcription by RNA polymerase II"/>
    <property type="evidence" value="ECO:0007669"/>
    <property type="project" value="TreeGrafter"/>
</dbReference>
<evidence type="ECO:0000259" key="7">
    <source>
        <dbReference type="PROSITE" id="PS51253"/>
    </source>
</evidence>
<feature type="compositionally biased region" description="Pro residues" evidence="6">
    <location>
        <begin position="591"/>
        <end position="602"/>
    </location>
</feature>
<dbReference type="SUPFAM" id="SSF46689">
    <property type="entry name" value="Homeodomain-like"/>
    <property type="match status" value="2"/>
</dbReference>
<dbReference type="Gene3D" id="1.10.150.60">
    <property type="entry name" value="ARID DNA-binding domain"/>
    <property type="match status" value="1"/>
</dbReference>
<evidence type="ECO:0000313" key="9">
    <source>
        <dbReference type="Proteomes" id="UP000053240"/>
    </source>
</evidence>
<dbReference type="CDD" id="cd16100">
    <property type="entry name" value="ARID"/>
    <property type="match status" value="1"/>
</dbReference>
<feature type="compositionally biased region" description="Basic and acidic residues" evidence="6">
    <location>
        <begin position="452"/>
        <end position="492"/>
    </location>
</feature>
<feature type="domain" description="HTH CENPB-type" evidence="7">
    <location>
        <begin position="253"/>
        <end position="320"/>
    </location>
</feature>
<keyword evidence="5" id="KW-0539">Nucleus</keyword>
<dbReference type="SMART" id="SM01014">
    <property type="entry name" value="ARID"/>
    <property type="match status" value="1"/>
</dbReference>
<organism evidence="8 9">
    <name type="scientific">Papilio machaon</name>
    <name type="common">Old World swallowtail butterfly</name>
    <dbReference type="NCBI Taxonomy" id="76193"/>
    <lineage>
        <taxon>Eukaryota</taxon>
        <taxon>Metazoa</taxon>
        <taxon>Ecdysozoa</taxon>
        <taxon>Arthropoda</taxon>
        <taxon>Hexapoda</taxon>
        <taxon>Insecta</taxon>
        <taxon>Pterygota</taxon>
        <taxon>Neoptera</taxon>
        <taxon>Endopterygota</taxon>
        <taxon>Lepidoptera</taxon>
        <taxon>Glossata</taxon>
        <taxon>Ditrysia</taxon>
        <taxon>Papilionoidea</taxon>
        <taxon>Papilionidae</taxon>
        <taxon>Papilioninae</taxon>
        <taxon>Papilio</taxon>
    </lineage>
</organism>
<accession>A0A194RA70</accession>
<dbReference type="InterPro" id="IPR006600">
    <property type="entry name" value="HTH_CenpB_DNA-bd_dom"/>
</dbReference>
<dbReference type="GO" id="GO:0005634">
    <property type="term" value="C:nucleus"/>
    <property type="evidence" value="ECO:0007669"/>
    <property type="project" value="UniProtKB-SubCell"/>
</dbReference>